<dbReference type="Pfam" id="PF13413">
    <property type="entry name" value="HTH_25"/>
    <property type="match status" value="1"/>
</dbReference>
<dbReference type="Pfam" id="PF09136">
    <property type="entry name" value="Glucodextran_B"/>
    <property type="match status" value="1"/>
</dbReference>
<accession>A0A0G1Y064</accession>
<dbReference type="PANTHER" id="PTHR34475">
    <property type="match status" value="1"/>
</dbReference>
<sequence>MSFMIRPLKPGSTIGEELATVRRRLSIPLREASEKTRIQRRYLKALEENRWQDLPEPLYTRNFLRNYARFLGEDPAYFLSRFKEERGCCDLLTPSQMPRQRVRKGRFLVTPRLLKLGVLSLLLLGVTGYLGFQVRSILEPPSLSVVSPEDGSKTDSAILIVLGVIKEEARIKVNGETVLPSKDGTFEATIMLERGLNIIAVEGKKRYSRPATIYRMVVFDPPAGDRAALSLYE</sequence>
<dbReference type="Gene3D" id="1.10.260.40">
    <property type="entry name" value="lambda repressor-like DNA-binding domains"/>
    <property type="match status" value="1"/>
</dbReference>
<comment type="caution">
    <text evidence="1">The sequence shown here is derived from an EMBL/GenBank/DDBJ whole genome shotgun (WGS) entry which is preliminary data.</text>
</comment>
<dbReference type="InterPro" id="IPR050400">
    <property type="entry name" value="Bact_Cytoskel_RodZ"/>
</dbReference>
<name>A0A0G1Y064_9BACT</name>
<organism evidence="1 2">
    <name type="scientific">Candidatus Uhrbacteria bacterium GW2011_GWC2_53_7</name>
    <dbReference type="NCBI Taxonomy" id="1618986"/>
    <lineage>
        <taxon>Bacteria</taxon>
        <taxon>Candidatus Uhriibacteriota</taxon>
    </lineage>
</organism>
<dbReference type="AlphaFoldDB" id="A0A0G1Y064"/>
<dbReference type="EMBL" id="LCRN01000021">
    <property type="protein sequence ID" value="KKW36535.1"/>
    <property type="molecule type" value="Genomic_DNA"/>
</dbReference>
<dbReference type="InterPro" id="IPR010982">
    <property type="entry name" value="Lambda_DNA-bd_dom_sf"/>
</dbReference>
<dbReference type="GO" id="GO:0003677">
    <property type="term" value="F:DNA binding"/>
    <property type="evidence" value="ECO:0007669"/>
    <property type="project" value="InterPro"/>
</dbReference>
<reference evidence="1 2" key="1">
    <citation type="journal article" date="2015" name="Nature">
        <title>rRNA introns, odd ribosomes, and small enigmatic genomes across a large radiation of phyla.</title>
        <authorList>
            <person name="Brown C.T."/>
            <person name="Hug L.A."/>
            <person name="Thomas B.C."/>
            <person name="Sharon I."/>
            <person name="Castelle C.J."/>
            <person name="Singh A."/>
            <person name="Wilkins M.J."/>
            <person name="Williams K.H."/>
            <person name="Banfield J.F."/>
        </authorList>
    </citation>
    <scope>NUCLEOTIDE SEQUENCE [LARGE SCALE GENOMIC DNA]</scope>
</reference>
<dbReference type="Proteomes" id="UP000033865">
    <property type="component" value="Unassembled WGS sequence"/>
</dbReference>
<gene>
    <name evidence="1" type="ORF">UY82_C0021G0008</name>
</gene>
<dbReference type="InterPro" id="IPR013783">
    <property type="entry name" value="Ig-like_fold"/>
</dbReference>
<protein>
    <submittedName>
        <fullName evidence="1">Transcriptional regulator, XRE family</fullName>
    </submittedName>
</protein>
<dbReference type="Gene3D" id="2.60.40.10">
    <property type="entry name" value="Immunoglobulins"/>
    <property type="match status" value="1"/>
</dbReference>
<proteinExistence type="predicted"/>
<evidence type="ECO:0000313" key="2">
    <source>
        <dbReference type="Proteomes" id="UP000033865"/>
    </source>
</evidence>
<dbReference type="PANTHER" id="PTHR34475:SF1">
    <property type="entry name" value="CYTOSKELETON PROTEIN RODZ"/>
    <property type="match status" value="1"/>
</dbReference>
<evidence type="ECO:0000313" key="1">
    <source>
        <dbReference type="EMBL" id="KKW36535.1"/>
    </source>
</evidence>